<dbReference type="InterPro" id="IPR036259">
    <property type="entry name" value="MFS_trans_sf"/>
</dbReference>
<feature type="transmembrane region" description="Helical" evidence="6">
    <location>
        <begin position="160"/>
        <end position="180"/>
    </location>
</feature>
<dbReference type="SUPFAM" id="SSF103473">
    <property type="entry name" value="MFS general substrate transporter"/>
    <property type="match status" value="1"/>
</dbReference>
<keyword evidence="2" id="KW-0813">Transport</keyword>
<keyword evidence="3 6" id="KW-0812">Transmembrane</keyword>
<proteinExistence type="predicted"/>
<feature type="transmembrane region" description="Helical" evidence="6">
    <location>
        <begin position="67"/>
        <end position="87"/>
    </location>
</feature>
<organism evidence="8 9">
    <name type="scientific">Spelaeicoccus albus</name>
    <dbReference type="NCBI Taxonomy" id="1280376"/>
    <lineage>
        <taxon>Bacteria</taxon>
        <taxon>Bacillati</taxon>
        <taxon>Actinomycetota</taxon>
        <taxon>Actinomycetes</taxon>
        <taxon>Micrococcales</taxon>
        <taxon>Brevibacteriaceae</taxon>
        <taxon>Spelaeicoccus</taxon>
    </lineage>
</organism>
<feature type="domain" description="Major facilitator superfamily (MFS) profile" evidence="7">
    <location>
        <begin position="33"/>
        <end position="443"/>
    </location>
</feature>
<protein>
    <submittedName>
        <fullName evidence="8">D-galactonate transporter</fullName>
    </submittedName>
</protein>
<dbReference type="GO" id="GO:0005886">
    <property type="term" value="C:plasma membrane"/>
    <property type="evidence" value="ECO:0007669"/>
    <property type="project" value="UniProtKB-SubCell"/>
</dbReference>
<name>A0A7Z0D062_9MICO</name>
<evidence type="ECO:0000259" key="7">
    <source>
        <dbReference type="PROSITE" id="PS50850"/>
    </source>
</evidence>
<dbReference type="AlphaFoldDB" id="A0A7Z0D062"/>
<dbReference type="FunFam" id="1.20.1250.20:FF:000018">
    <property type="entry name" value="MFS transporter permease"/>
    <property type="match status" value="1"/>
</dbReference>
<feature type="transmembrane region" description="Helical" evidence="6">
    <location>
        <begin position="192"/>
        <end position="214"/>
    </location>
</feature>
<comment type="subcellular location">
    <subcellularLocation>
        <location evidence="1">Cell membrane</location>
        <topology evidence="1">Multi-pass membrane protein</topology>
    </subcellularLocation>
</comment>
<evidence type="ECO:0000313" key="8">
    <source>
        <dbReference type="EMBL" id="NYI66969.1"/>
    </source>
</evidence>
<feature type="transmembrane region" description="Helical" evidence="6">
    <location>
        <begin position="99"/>
        <end position="118"/>
    </location>
</feature>
<dbReference type="PANTHER" id="PTHR43791:SF36">
    <property type="entry name" value="TRANSPORTER, PUTATIVE (AFU_ORTHOLOGUE AFUA_6G08340)-RELATED"/>
    <property type="match status" value="1"/>
</dbReference>
<evidence type="ECO:0000256" key="6">
    <source>
        <dbReference type="SAM" id="Phobius"/>
    </source>
</evidence>
<feature type="transmembrane region" description="Helical" evidence="6">
    <location>
        <begin position="262"/>
        <end position="283"/>
    </location>
</feature>
<dbReference type="InterPro" id="IPR011701">
    <property type="entry name" value="MFS"/>
</dbReference>
<gene>
    <name evidence="8" type="ORF">BJY26_001275</name>
</gene>
<feature type="transmembrane region" description="Helical" evidence="6">
    <location>
        <begin position="295"/>
        <end position="316"/>
    </location>
</feature>
<dbReference type="Proteomes" id="UP000539111">
    <property type="component" value="Unassembled WGS sequence"/>
</dbReference>
<evidence type="ECO:0000256" key="4">
    <source>
        <dbReference type="ARBA" id="ARBA00022989"/>
    </source>
</evidence>
<comment type="caution">
    <text evidence="8">The sequence shown here is derived from an EMBL/GenBank/DDBJ whole genome shotgun (WGS) entry which is preliminary data.</text>
</comment>
<reference evidence="8 9" key="1">
    <citation type="submission" date="2020-07" db="EMBL/GenBank/DDBJ databases">
        <title>Sequencing the genomes of 1000 actinobacteria strains.</title>
        <authorList>
            <person name="Klenk H.-P."/>
        </authorList>
    </citation>
    <scope>NUCLEOTIDE SEQUENCE [LARGE SCALE GENOMIC DNA]</scope>
    <source>
        <strain evidence="8 9">DSM 26341</strain>
    </source>
</reference>
<dbReference type="EMBL" id="JACBZP010000001">
    <property type="protein sequence ID" value="NYI66969.1"/>
    <property type="molecule type" value="Genomic_DNA"/>
</dbReference>
<keyword evidence="5 6" id="KW-0472">Membrane</keyword>
<feature type="transmembrane region" description="Helical" evidence="6">
    <location>
        <begin position="387"/>
        <end position="411"/>
    </location>
</feature>
<dbReference type="RefSeq" id="WP_179426650.1">
    <property type="nucleotide sequence ID" value="NZ_JACBZP010000001.1"/>
</dbReference>
<feature type="transmembrane region" description="Helical" evidence="6">
    <location>
        <begin position="124"/>
        <end position="148"/>
    </location>
</feature>
<evidence type="ECO:0000313" key="9">
    <source>
        <dbReference type="Proteomes" id="UP000539111"/>
    </source>
</evidence>
<feature type="transmembrane region" description="Helical" evidence="6">
    <location>
        <begin position="328"/>
        <end position="348"/>
    </location>
</feature>
<evidence type="ECO:0000256" key="5">
    <source>
        <dbReference type="ARBA" id="ARBA00023136"/>
    </source>
</evidence>
<dbReference type="PROSITE" id="PS50850">
    <property type="entry name" value="MFS"/>
    <property type="match status" value="1"/>
</dbReference>
<feature type="transmembrane region" description="Helical" evidence="6">
    <location>
        <begin position="29"/>
        <end position="47"/>
    </location>
</feature>
<sequence>MTDPVKTSLEGRAEPSASATEKNALYRKIAFRLMPLLVVCYLVSYIDRTNIGIAQVGLHQDLGFSEGVYAFGVSLYFVGFILFEVPSNALMARIGARKTLLRIMIAWGLVTIATMFVHNAVMFYVARFLLGVAEAGFFPGCLLLLSYWFPSSRRTRMTAIFFMSIPVSGIIGSLVSGWIMSVFGGIWDLSSWQWLFLLEGIPAVLLAFVVFVMLSDRPAQAPWLSDREKAIVENDLADDQRRKAMKPSRKGGLRQALSDPRVWILGLGACAAYTLANAVSFWTPRIINEAGIDDPMLLGLLSAIPPVFGIVAMQLVGRSSDKRLERRWHTAVCWLCAIVAMVVLSFFLHSPYLVVVLLCVMAAAHYSGLTVYYSIPSIYLGAKSAATGIAFVTAMGSVAAALAPAMLGWIHNVTGNISLGLVLSAAIIFLGVLVVLIGISAKSLREKPNQALRDSAE</sequence>
<feature type="transmembrane region" description="Helical" evidence="6">
    <location>
        <begin position="417"/>
        <end position="439"/>
    </location>
</feature>
<dbReference type="PANTHER" id="PTHR43791">
    <property type="entry name" value="PERMEASE-RELATED"/>
    <property type="match status" value="1"/>
</dbReference>
<evidence type="ECO:0000256" key="3">
    <source>
        <dbReference type="ARBA" id="ARBA00022692"/>
    </source>
</evidence>
<keyword evidence="9" id="KW-1185">Reference proteome</keyword>
<dbReference type="Pfam" id="PF07690">
    <property type="entry name" value="MFS_1"/>
    <property type="match status" value="1"/>
</dbReference>
<evidence type="ECO:0000256" key="2">
    <source>
        <dbReference type="ARBA" id="ARBA00022448"/>
    </source>
</evidence>
<dbReference type="CDD" id="cd17319">
    <property type="entry name" value="MFS_ExuT_GudP_like"/>
    <property type="match status" value="1"/>
</dbReference>
<dbReference type="InterPro" id="IPR020846">
    <property type="entry name" value="MFS_dom"/>
</dbReference>
<feature type="transmembrane region" description="Helical" evidence="6">
    <location>
        <begin position="354"/>
        <end position="375"/>
    </location>
</feature>
<evidence type="ECO:0000256" key="1">
    <source>
        <dbReference type="ARBA" id="ARBA00004651"/>
    </source>
</evidence>
<dbReference type="Gene3D" id="1.20.1250.20">
    <property type="entry name" value="MFS general substrate transporter like domains"/>
    <property type="match status" value="2"/>
</dbReference>
<keyword evidence="4 6" id="KW-1133">Transmembrane helix</keyword>
<accession>A0A7Z0D062</accession>
<dbReference type="GO" id="GO:0022857">
    <property type="term" value="F:transmembrane transporter activity"/>
    <property type="evidence" value="ECO:0007669"/>
    <property type="project" value="InterPro"/>
</dbReference>